<comment type="caution">
    <text evidence="9">The sequence shown here is derived from an EMBL/GenBank/DDBJ whole genome shotgun (WGS) entry which is preliminary data.</text>
</comment>
<keyword evidence="4 8" id="KW-0812">Transmembrane</keyword>
<feature type="transmembrane region" description="Helical" evidence="8">
    <location>
        <begin position="625"/>
        <end position="646"/>
    </location>
</feature>
<dbReference type="Proteomes" id="UP000321046">
    <property type="component" value="Unassembled WGS sequence"/>
</dbReference>
<evidence type="ECO:0000256" key="6">
    <source>
        <dbReference type="ARBA" id="ARBA00023065"/>
    </source>
</evidence>
<evidence type="ECO:0000313" key="10">
    <source>
        <dbReference type="Proteomes" id="UP000321046"/>
    </source>
</evidence>
<evidence type="ECO:0000256" key="2">
    <source>
        <dbReference type="ARBA" id="ARBA00022448"/>
    </source>
</evidence>
<dbReference type="RefSeq" id="WP_146974843.1">
    <property type="nucleotide sequence ID" value="NZ_VOSL01000054.1"/>
</dbReference>
<dbReference type="PANTHER" id="PTHR32024:SF1">
    <property type="entry name" value="KTR SYSTEM POTASSIUM UPTAKE PROTEIN B"/>
    <property type="match status" value="1"/>
</dbReference>
<protein>
    <submittedName>
        <fullName evidence="9">Potassium transporter TrkH</fullName>
    </submittedName>
</protein>
<feature type="transmembrane region" description="Helical" evidence="8">
    <location>
        <begin position="235"/>
        <end position="254"/>
    </location>
</feature>
<evidence type="ECO:0000313" key="9">
    <source>
        <dbReference type="EMBL" id="TXD34462.1"/>
    </source>
</evidence>
<name>A0A5C6WYA3_9DELT</name>
<dbReference type="OrthoDB" id="9810952at2"/>
<feature type="transmembrane region" description="Helical" evidence="8">
    <location>
        <begin position="186"/>
        <end position="215"/>
    </location>
</feature>
<gene>
    <name evidence="9" type="ORF">FRC96_12580</name>
</gene>
<feature type="transmembrane region" description="Helical" evidence="8">
    <location>
        <begin position="266"/>
        <end position="285"/>
    </location>
</feature>
<evidence type="ECO:0000256" key="3">
    <source>
        <dbReference type="ARBA" id="ARBA00022475"/>
    </source>
</evidence>
<feature type="transmembrane region" description="Helical" evidence="8">
    <location>
        <begin position="89"/>
        <end position="106"/>
    </location>
</feature>
<feature type="transmembrane region" description="Helical" evidence="8">
    <location>
        <begin position="38"/>
        <end position="55"/>
    </location>
</feature>
<feature type="transmembrane region" description="Helical" evidence="8">
    <location>
        <begin position="62"/>
        <end position="83"/>
    </location>
</feature>
<dbReference type="AlphaFoldDB" id="A0A5C6WYA3"/>
<feature type="transmembrane region" description="Helical" evidence="8">
    <location>
        <begin position="595"/>
        <end position="613"/>
    </location>
</feature>
<proteinExistence type="predicted"/>
<feature type="transmembrane region" description="Helical" evidence="8">
    <location>
        <begin position="447"/>
        <end position="468"/>
    </location>
</feature>
<feature type="transmembrane region" description="Helical" evidence="8">
    <location>
        <begin position="144"/>
        <end position="165"/>
    </location>
</feature>
<dbReference type="GO" id="GO:0030001">
    <property type="term" value="P:metal ion transport"/>
    <property type="evidence" value="ECO:0007669"/>
    <property type="project" value="UniProtKB-ARBA"/>
</dbReference>
<feature type="transmembrane region" description="Helical" evidence="8">
    <location>
        <begin position="504"/>
        <end position="523"/>
    </location>
</feature>
<feature type="transmembrane region" description="Helical" evidence="8">
    <location>
        <begin position="118"/>
        <end position="138"/>
    </location>
</feature>
<evidence type="ECO:0000256" key="4">
    <source>
        <dbReference type="ARBA" id="ARBA00022692"/>
    </source>
</evidence>
<keyword evidence="6" id="KW-0406">Ion transport</keyword>
<feature type="transmembrane region" description="Helical" evidence="8">
    <location>
        <begin position="351"/>
        <end position="373"/>
    </location>
</feature>
<feature type="transmembrane region" description="Helical" evidence="8">
    <location>
        <begin position="297"/>
        <end position="321"/>
    </location>
</feature>
<evidence type="ECO:0000256" key="7">
    <source>
        <dbReference type="ARBA" id="ARBA00023136"/>
    </source>
</evidence>
<feature type="transmembrane region" description="Helical" evidence="8">
    <location>
        <begin position="385"/>
        <end position="401"/>
    </location>
</feature>
<evidence type="ECO:0000256" key="8">
    <source>
        <dbReference type="SAM" id="Phobius"/>
    </source>
</evidence>
<dbReference type="GO" id="GO:0005886">
    <property type="term" value="C:plasma membrane"/>
    <property type="evidence" value="ECO:0007669"/>
    <property type="project" value="UniProtKB-SubCell"/>
</dbReference>
<keyword evidence="5 8" id="KW-1133">Transmembrane helix</keyword>
<dbReference type="Pfam" id="PF02386">
    <property type="entry name" value="TrkH"/>
    <property type="match status" value="1"/>
</dbReference>
<feature type="transmembrane region" description="Helical" evidence="8">
    <location>
        <begin position="413"/>
        <end position="435"/>
    </location>
</feature>
<dbReference type="EMBL" id="VOSL01000054">
    <property type="protein sequence ID" value="TXD34462.1"/>
    <property type="molecule type" value="Genomic_DNA"/>
</dbReference>
<keyword evidence="2" id="KW-0813">Transport</keyword>
<feature type="transmembrane region" description="Helical" evidence="8">
    <location>
        <begin position="529"/>
        <end position="548"/>
    </location>
</feature>
<dbReference type="GO" id="GO:0008324">
    <property type="term" value="F:monoatomic cation transmembrane transporter activity"/>
    <property type="evidence" value="ECO:0007669"/>
    <property type="project" value="InterPro"/>
</dbReference>
<evidence type="ECO:0000256" key="5">
    <source>
        <dbReference type="ARBA" id="ARBA00022989"/>
    </source>
</evidence>
<dbReference type="InterPro" id="IPR003445">
    <property type="entry name" value="Cat_transpt"/>
</dbReference>
<accession>A0A5C6WYA3</accession>
<comment type="subcellular location">
    <subcellularLocation>
        <location evidence="1">Cell membrane</location>
        <topology evidence="1">Multi-pass membrane protein</topology>
    </subcellularLocation>
</comment>
<feature type="transmembrane region" description="Helical" evidence="8">
    <location>
        <begin position="569"/>
        <end position="589"/>
    </location>
</feature>
<evidence type="ECO:0000256" key="1">
    <source>
        <dbReference type="ARBA" id="ARBA00004651"/>
    </source>
</evidence>
<sequence length="664" mass="70233">MLTRPNLARALLRAGSPAFVLSWGAARGLPDGLDAPRPLILSLVICAALWILTSARNWQRPFVRLCSLALVLVGLVPMMLVSATRPGPAFLWALSVLLGGYWLLWLQQGQVPARGRGAAGAIGASLGMVTVWLNAVLIAPPELLGVSAVGLSIVSALVVMTHGLWRCRQAPRELAMLASALALAGPLPLLFGASVGLALSLWALVVVLLAVRLWILDHPASDPEAHWWEPVATNPARLLATTFLLTCLIGGLFLSLPQATHGSIRVIDAFFTAVSATCVTGLVVLDTATDFSGVGQLIILVLIQIGGLGIMTFSTAAFLLLGKRLSMRHEGAIAQLIGERDRGQITAALKLILLVTFVTETLGAVVLSALWWLDGASPSRAIWEGVFTAISAFCNAGFALRSDSLISAQSNPAILMTVGALIVIGGLGPAVVASLPRWWRGRPVSLHVRVVMTTSLMLWLLPAVFFFFSESTHSFEALGTLDRAFNAIFQSITLRTAGFNSVDFALLHPASVLIMLMAMFIGGSPGSTAGGIKTTTFALLFLVVRSALANRARVEAFGFHIPQQTIFRAAAIATVGAMIGVVMTLALLITQQMPFLMAIFEALSALGTVGLSIGGTGMLDTVGKIIVMLAMFIGRIGPLTLFLLLASRTPSSDWTRPTRSLPVG</sequence>
<organism evidence="9 10">
    <name type="scientific">Lujinxingia vulgaris</name>
    <dbReference type="NCBI Taxonomy" id="2600176"/>
    <lineage>
        <taxon>Bacteria</taxon>
        <taxon>Deltaproteobacteria</taxon>
        <taxon>Bradymonadales</taxon>
        <taxon>Lujinxingiaceae</taxon>
        <taxon>Lujinxingia</taxon>
    </lineage>
</organism>
<keyword evidence="3" id="KW-1003">Cell membrane</keyword>
<dbReference type="PANTHER" id="PTHR32024">
    <property type="entry name" value="TRK SYSTEM POTASSIUM UPTAKE PROTEIN TRKG-RELATED"/>
    <property type="match status" value="1"/>
</dbReference>
<reference evidence="9 10" key="1">
    <citation type="submission" date="2019-08" db="EMBL/GenBank/DDBJ databases">
        <title>Bradymonadales sp. TMQ2.</title>
        <authorList>
            <person name="Liang Q."/>
        </authorList>
    </citation>
    <scope>NUCLEOTIDE SEQUENCE [LARGE SCALE GENOMIC DNA]</scope>
    <source>
        <strain evidence="9 10">TMQ2</strain>
    </source>
</reference>
<keyword evidence="7 8" id="KW-0472">Membrane</keyword>